<dbReference type="Gene3D" id="3.10.590.10">
    <property type="entry name" value="ph1033 like domains"/>
    <property type="match status" value="1"/>
</dbReference>
<dbReference type="EMBL" id="JAEHFY010000003">
    <property type="protein sequence ID" value="MBK0381914.1"/>
    <property type="molecule type" value="Genomic_DNA"/>
</dbReference>
<dbReference type="NCBIfam" id="NF002616">
    <property type="entry name" value="PRK02268.1-2"/>
    <property type="match status" value="1"/>
</dbReference>
<evidence type="ECO:0000259" key="2">
    <source>
        <dbReference type="Pfam" id="PF01878"/>
    </source>
</evidence>
<name>A0ABS1BGC1_9SPHI</name>
<evidence type="ECO:0000313" key="3">
    <source>
        <dbReference type="EMBL" id="MBK0381914.1"/>
    </source>
</evidence>
<comment type="caution">
    <text evidence="3">The sequence shown here is derived from an EMBL/GenBank/DDBJ whole genome shotgun (WGS) entry which is preliminary data.</text>
</comment>
<dbReference type="InterPro" id="IPR022996">
    <property type="entry name" value="UPF0310"/>
</dbReference>
<protein>
    <recommendedName>
        <fullName evidence="1">UPF0310 protein I5M32_02995</fullName>
    </recommendedName>
</protein>
<accession>A0ABS1BGC1</accession>
<comment type="similarity">
    <text evidence="1">Belongs to the UPF0310 family.</text>
</comment>
<dbReference type="HAMAP" id="MF_00771">
    <property type="entry name" value="UPF0310"/>
    <property type="match status" value="1"/>
</dbReference>
<gene>
    <name evidence="3" type="ORF">I5M32_02995</name>
</gene>
<dbReference type="InterPro" id="IPR015947">
    <property type="entry name" value="PUA-like_sf"/>
</dbReference>
<dbReference type="Proteomes" id="UP000660024">
    <property type="component" value="Unassembled WGS sequence"/>
</dbReference>
<sequence length="136" mass="16099">MKYYVIVVSKDHVEKGVEGGFAQAGHGKKNLLEKLKKHDWIIYYSSKVKYDVDKPYQKFTAAGQVYDDKPYQTQVNENFKPWRRKVKYSDIEELEIKPLIQQLSFIKNKKNWGLHLRAGFIEINKSDFELIVKKML</sequence>
<dbReference type="Pfam" id="PF01878">
    <property type="entry name" value="EVE"/>
    <property type="match status" value="1"/>
</dbReference>
<evidence type="ECO:0000256" key="1">
    <source>
        <dbReference type="HAMAP-Rule" id="MF_00771"/>
    </source>
</evidence>
<evidence type="ECO:0000313" key="4">
    <source>
        <dbReference type="Proteomes" id="UP000660024"/>
    </source>
</evidence>
<dbReference type="InterPro" id="IPR002740">
    <property type="entry name" value="EVE_domain"/>
</dbReference>
<proteinExistence type="inferred from homology"/>
<dbReference type="CDD" id="cd21132">
    <property type="entry name" value="EVE-like"/>
    <property type="match status" value="1"/>
</dbReference>
<dbReference type="SUPFAM" id="SSF88697">
    <property type="entry name" value="PUA domain-like"/>
    <property type="match status" value="1"/>
</dbReference>
<keyword evidence="4" id="KW-1185">Reference proteome</keyword>
<organism evidence="3 4">
    <name type="scientific">Pedobacter segetis</name>
    <dbReference type="NCBI Taxonomy" id="2793069"/>
    <lineage>
        <taxon>Bacteria</taxon>
        <taxon>Pseudomonadati</taxon>
        <taxon>Bacteroidota</taxon>
        <taxon>Sphingobacteriia</taxon>
        <taxon>Sphingobacteriales</taxon>
        <taxon>Sphingobacteriaceae</taxon>
        <taxon>Pedobacter</taxon>
    </lineage>
</organism>
<feature type="domain" description="EVE" evidence="2">
    <location>
        <begin position="3"/>
        <end position="133"/>
    </location>
</feature>
<dbReference type="RefSeq" id="WP_200584696.1">
    <property type="nucleotide sequence ID" value="NZ_JAEHFY010000003.1"/>
</dbReference>
<reference evidence="3 4" key="1">
    <citation type="submission" date="2020-12" db="EMBL/GenBank/DDBJ databases">
        <title>Bacterial novel species Pedobacter sp. SD-b isolated from soil.</title>
        <authorList>
            <person name="Jung H.-Y."/>
        </authorList>
    </citation>
    <scope>NUCLEOTIDE SEQUENCE [LARGE SCALE GENOMIC DNA]</scope>
    <source>
        <strain evidence="3 4">SD-b</strain>
    </source>
</reference>